<dbReference type="GO" id="GO:0050515">
    <property type="term" value="F:4-(cytidine 5'-diphospho)-2-C-methyl-D-erythritol kinase activity"/>
    <property type="evidence" value="ECO:0007669"/>
    <property type="project" value="UniProtKB-UniRule"/>
</dbReference>
<dbReference type="Gene3D" id="3.30.70.890">
    <property type="entry name" value="GHMP kinase, C-terminal domain"/>
    <property type="match status" value="1"/>
</dbReference>
<evidence type="ECO:0000259" key="10">
    <source>
        <dbReference type="Pfam" id="PF00288"/>
    </source>
</evidence>
<dbReference type="InterPro" id="IPR006204">
    <property type="entry name" value="GHMP_kinase_N_dom"/>
</dbReference>
<keyword evidence="6 9" id="KW-0418">Kinase</keyword>
<evidence type="ECO:0000256" key="7">
    <source>
        <dbReference type="ARBA" id="ARBA00022840"/>
    </source>
</evidence>
<dbReference type="InterPro" id="IPR020568">
    <property type="entry name" value="Ribosomal_Su5_D2-typ_SF"/>
</dbReference>
<accession>A0A518AW67</accession>
<dbReference type="EC" id="2.7.1.148" evidence="2 9"/>
<reference evidence="12 13" key="1">
    <citation type="submission" date="2019-02" db="EMBL/GenBank/DDBJ databases">
        <title>Deep-cultivation of Planctomycetes and their phenomic and genomic characterization uncovers novel biology.</title>
        <authorList>
            <person name="Wiegand S."/>
            <person name="Jogler M."/>
            <person name="Boedeker C."/>
            <person name="Pinto D."/>
            <person name="Vollmers J."/>
            <person name="Rivas-Marin E."/>
            <person name="Kohn T."/>
            <person name="Peeters S.H."/>
            <person name="Heuer A."/>
            <person name="Rast P."/>
            <person name="Oberbeckmann S."/>
            <person name="Bunk B."/>
            <person name="Jeske O."/>
            <person name="Meyerdierks A."/>
            <person name="Storesund J.E."/>
            <person name="Kallscheuer N."/>
            <person name="Luecker S."/>
            <person name="Lage O.M."/>
            <person name="Pohl T."/>
            <person name="Merkel B.J."/>
            <person name="Hornburger P."/>
            <person name="Mueller R.-W."/>
            <person name="Bruemmer F."/>
            <person name="Labrenz M."/>
            <person name="Spormann A.M."/>
            <person name="Op den Camp H."/>
            <person name="Overmann J."/>
            <person name="Amann R."/>
            <person name="Jetten M.S.M."/>
            <person name="Mascher T."/>
            <person name="Medema M.H."/>
            <person name="Devos D.P."/>
            <person name="Kaster A.-K."/>
            <person name="Ovreas L."/>
            <person name="Rohde M."/>
            <person name="Galperin M.Y."/>
            <person name="Jogler C."/>
        </authorList>
    </citation>
    <scope>NUCLEOTIDE SEQUENCE [LARGE SCALE GENOMIC DNA]</scope>
    <source>
        <strain evidence="12 13">Pan181</strain>
    </source>
</reference>
<feature type="domain" description="GHMP kinase N-terminal" evidence="10">
    <location>
        <begin position="79"/>
        <end position="155"/>
    </location>
</feature>
<dbReference type="NCBIfam" id="NF011202">
    <property type="entry name" value="PRK14608.1"/>
    <property type="match status" value="1"/>
</dbReference>
<dbReference type="Gene3D" id="3.30.230.10">
    <property type="match status" value="1"/>
</dbReference>
<feature type="active site" evidence="9">
    <location>
        <position position="17"/>
    </location>
</feature>
<dbReference type="PANTHER" id="PTHR43527:SF2">
    <property type="entry name" value="4-DIPHOSPHOCYTIDYL-2-C-METHYL-D-ERYTHRITOL KINASE, CHLOROPLASTIC"/>
    <property type="match status" value="1"/>
</dbReference>
<evidence type="ECO:0000256" key="4">
    <source>
        <dbReference type="ARBA" id="ARBA00022679"/>
    </source>
</evidence>
<dbReference type="AlphaFoldDB" id="A0A518AW67"/>
<feature type="active site" evidence="9">
    <location>
        <position position="149"/>
    </location>
</feature>
<evidence type="ECO:0000256" key="9">
    <source>
        <dbReference type="HAMAP-Rule" id="MF_00061"/>
    </source>
</evidence>
<dbReference type="InterPro" id="IPR014721">
    <property type="entry name" value="Ribsml_uS5_D2-typ_fold_subgr"/>
</dbReference>
<evidence type="ECO:0000256" key="8">
    <source>
        <dbReference type="ARBA" id="ARBA00032554"/>
    </source>
</evidence>
<gene>
    <name evidence="9 12" type="primary">ispE</name>
    <name evidence="12" type="ORF">Pan181_52180</name>
</gene>
<proteinExistence type="inferred from homology"/>
<dbReference type="RefSeq" id="WP_145251563.1">
    <property type="nucleotide sequence ID" value="NZ_CP036278.1"/>
</dbReference>
<evidence type="ECO:0000313" key="13">
    <source>
        <dbReference type="Proteomes" id="UP000315750"/>
    </source>
</evidence>
<organism evidence="12 13">
    <name type="scientific">Aeoliella mucimassa</name>
    <dbReference type="NCBI Taxonomy" id="2527972"/>
    <lineage>
        <taxon>Bacteria</taxon>
        <taxon>Pseudomonadati</taxon>
        <taxon>Planctomycetota</taxon>
        <taxon>Planctomycetia</taxon>
        <taxon>Pirellulales</taxon>
        <taxon>Lacipirellulaceae</taxon>
        <taxon>Aeoliella</taxon>
    </lineage>
</organism>
<dbReference type="PIRSF" id="PIRSF010376">
    <property type="entry name" value="IspE"/>
    <property type="match status" value="1"/>
</dbReference>
<evidence type="ECO:0000313" key="12">
    <source>
        <dbReference type="EMBL" id="QDU58977.1"/>
    </source>
</evidence>
<dbReference type="InterPro" id="IPR013750">
    <property type="entry name" value="GHMP_kinase_C_dom"/>
</dbReference>
<name>A0A518AW67_9BACT</name>
<dbReference type="UniPathway" id="UPA00056">
    <property type="reaction ID" value="UER00094"/>
</dbReference>
<evidence type="ECO:0000259" key="11">
    <source>
        <dbReference type="Pfam" id="PF08544"/>
    </source>
</evidence>
<comment type="function">
    <text evidence="9">Catalyzes the phosphorylation of the position 2 hydroxy group of 4-diphosphocytidyl-2C-methyl-D-erythritol.</text>
</comment>
<evidence type="ECO:0000256" key="6">
    <source>
        <dbReference type="ARBA" id="ARBA00022777"/>
    </source>
</evidence>
<dbReference type="GO" id="GO:0016114">
    <property type="term" value="P:terpenoid biosynthetic process"/>
    <property type="evidence" value="ECO:0007669"/>
    <property type="project" value="UniProtKB-UniRule"/>
</dbReference>
<feature type="binding site" evidence="9">
    <location>
        <begin position="107"/>
        <end position="117"/>
    </location>
    <ligand>
        <name>ATP</name>
        <dbReference type="ChEBI" id="CHEBI:30616"/>
    </ligand>
</feature>
<keyword evidence="7 9" id="KW-0067">ATP-binding</keyword>
<dbReference type="NCBIfam" id="TIGR00154">
    <property type="entry name" value="ispE"/>
    <property type="match status" value="1"/>
</dbReference>
<evidence type="ECO:0000256" key="1">
    <source>
        <dbReference type="ARBA" id="ARBA00009684"/>
    </source>
</evidence>
<dbReference type="HAMAP" id="MF_00061">
    <property type="entry name" value="IspE"/>
    <property type="match status" value="1"/>
</dbReference>
<comment type="pathway">
    <text evidence="9">Isoprenoid biosynthesis; isopentenyl diphosphate biosynthesis via DXP pathway; isopentenyl diphosphate from 1-deoxy-D-xylulose 5-phosphate: step 3/6.</text>
</comment>
<evidence type="ECO:0000256" key="3">
    <source>
        <dbReference type="ARBA" id="ARBA00017473"/>
    </source>
</evidence>
<keyword evidence="4 9" id="KW-0808">Transferase</keyword>
<dbReference type="Pfam" id="PF00288">
    <property type="entry name" value="GHMP_kinases_N"/>
    <property type="match status" value="1"/>
</dbReference>
<comment type="similarity">
    <text evidence="1 9">Belongs to the GHMP kinase family. IspE subfamily.</text>
</comment>
<dbReference type="SUPFAM" id="SSF54211">
    <property type="entry name" value="Ribosomal protein S5 domain 2-like"/>
    <property type="match status" value="1"/>
</dbReference>
<dbReference type="Proteomes" id="UP000315750">
    <property type="component" value="Chromosome"/>
</dbReference>
<dbReference type="PANTHER" id="PTHR43527">
    <property type="entry name" value="4-DIPHOSPHOCYTIDYL-2-C-METHYL-D-ERYTHRITOL KINASE, CHLOROPLASTIC"/>
    <property type="match status" value="1"/>
</dbReference>
<sequence length="303" mass="32492">MFFECSNNGCVVHTSAKINLGLEVLGRLSDGYHQVETLLIPVRLCDTLVYSPTANPLQLKLIGTPSCPASSLACDPEQNLVTKAAELLADETGRTATGMLQLHKRIPTQAGLGGGSSDAAATLALLNRAWKLNLPTSRLVELAKQLGTDVPFFLTPGAAFGTGRGEQLEPVPFPAGVPLVLVKPPVGLSTPEVFAALGLAPGESASQASGYCKRLVDHLRRHAPITQWRNLVRNSLQPAAIRLSDWIDKIADAFHRLPVVLHQMTGSGSGYYAVCRSWREARCIASRLRGQHGQFALATRTCL</sequence>
<dbReference type="Pfam" id="PF08544">
    <property type="entry name" value="GHMP_kinases_C"/>
    <property type="match status" value="1"/>
</dbReference>
<keyword evidence="13" id="KW-1185">Reference proteome</keyword>
<feature type="domain" description="GHMP kinase C-terminal" evidence="11">
    <location>
        <begin position="230"/>
        <end position="288"/>
    </location>
</feature>
<dbReference type="SUPFAM" id="SSF55060">
    <property type="entry name" value="GHMP Kinase, C-terminal domain"/>
    <property type="match status" value="1"/>
</dbReference>
<dbReference type="GO" id="GO:0005524">
    <property type="term" value="F:ATP binding"/>
    <property type="evidence" value="ECO:0007669"/>
    <property type="project" value="UniProtKB-UniRule"/>
</dbReference>
<protein>
    <recommendedName>
        <fullName evidence="3 9">4-diphosphocytidyl-2-C-methyl-D-erythritol kinase</fullName>
        <shortName evidence="9">CMK</shortName>
        <ecNumber evidence="2 9">2.7.1.148</ecNumber>
    </recommendedName>
    <alternativeName>
        <fullName evidence="8 9">4-(cytidine-5'-diphospho)-2-C-methyl-D-erythritol kinase</fullName>
    </alternativeName>
</protein>
<dbReference type="InterPro" id="IPR036554">
    <property type="entry name" value="GHMP_kinase_C_sf"/>
</dbReference>
<comment type="catalytic activity">
    <reaction evidence="9">
        <text>4-CDP-2-C-methyl-D-erythritol + ATP = 4-CDP-2-C-methyl-D-erythritol 2-phosphate + ADP + H(+)</text>
        <dbReference type="Rhea" id="RHEA:18437"/>
        <dbReference type="ChEBI" id="CHEBI:15378"/>
        <dbReference type="ChEBI" id="CHEBI:30616"/>
        <dbReference type="ChEBI" id="CHEBI:57823"/>
        <dbReference type="ChEBI" id="CHEBI:57919"/>
        <dbReference type="ChEBI" id="CHEBI:456216"/>
        <dbReference type="EC" id="2.7.1.148"/>
    </reaction>
</comment>
<dbReference type="KEGG" id="amuc:Pan181_52180"/>
<dbReference type="InterPro" id="IPR004424">
    <property type="entry name" value="IspE"/>
</dbReference>
<evidence type="ECO:0000256" key="5">
    <source>
        <dbReference type="ARBA" id="ARBA00022741"/>
    </source>
</evidence>
<dbReference type="GO" id="GO:0019288">
    <property type="term" value="P:isopentenyl diphosphate biosynthetic process, methylerythritol 4-phosphate pathway"/>
    <property type="evidence" value="ECO:0007669"/>
    <property type="project" value="UniProtKB-UniRule"/>
</dbReference>
<dbReference type="OrthoDB" id="9809438at2"/>
<keyword evidence="9" id="KW-0414">Isoprene biosynthesis</keyword>
<keyword evidence="5 9" id="KW-0547">Nucleotide-binding</keyword>
<dbReference type="EMBL" id="CP036278">
    <property type="protein sequence ID" value="QDU58977.1"/>
    <property type="molecule type" value="Genomic_DNA"/>
</dbReference>
<evidence type="ECO:0000256" key="2">
    <source>
        <dbReference type="ARBA" id="ARBA00012052"/>
    </source>
</evidence>